<gene>
    <name evidence="1" type="ORF">NQ314_008893</name>
</gene>
<dbReference type="Gene3D" id="3.60.21.10">
    <property type="match status" value="1"/>
</dbReference>
<protein>
    <recommendedName>
        <fullName evidence="3">Dirigent protein</fullName>
    </recommendedName>
</protein>
<dbReference type="AlphaFoldDB" id="A0AAV8Y6U9"/>
<name>A0AAV8Y6U9_9CUCU</name>
<comment type="caution">
    <text evidence="1">The sequence shown here is derived from an EMBL/GenBank/DDBJ whole genome shotgun (WGS) entry which is preliminary data.</text>
</comment>
<reference evidence="1" key="1">
    <citation type="journal article" date="2023" name="Insect Mol. Biol.">
        <title>Genome sequencing provides insights into the evolution of gene families encoding plant cell wall-degrading enzymes in longhorned beetles.</title>
        <authorList>
            <person name="Shin N.R."/>
            <person name="Okamura Y."/>
            <person name="Kirsch R."/>
            <person name="Pauchet Y."/>
        </authorList>
    </citation>
    <scope>NUCLEOTIDE SEQUENCE</scope>
    <source>
        <strain evidence="1">RBIC_L_NR</strain>
    </source>
</reference>
<dbReference type="Proteomes" id="UP001162156">
    <property type="component" value="Unassembled WGS sequence"/>
</dbReference>
<accession>A0AAV8Y6U9</accession>
<keyword evidence="2" id="KW-1185">Reference proteome</keyword>
<dbReference type="EMBL" id="JANEYF010002442">
    <property type="protein sequence ID" value="KAJ8946411.1"/>
    <property type="molecule type" value="Genomic_DNA"/>
</dbReference>
<dbReference type="SUPFAM" id="SSF56300">
    <property type="entry name" value="Metallo-dependent phosphatases"/>
    <property type="match status" value="1"/>
</dbReference>
<proteinExistence type="predicted"/>
<organism evidence="1 2">
    <name type="scientific">Rhamnusium bicolor</name>
    <dbReference type="NCBI Taxonomy" id="1586634"/>
    <lineage>
        <taxon>Eukaryota</taxon>
        <taxon>Metazoa</taxon>
        <taxon>Ecdysozoa</taxon>
        <taxon>Arthropoda</taxon>
        <taxon>Hexapoda</taxon>
        <taxon>Insecta</taxon>
        <taxon>Pterygota</taxon>
        <taxon>Neoptera</taxon>
        <taxon>Endopterygota</taxon>
        <taxon>Coleoptera</taxon>
        <taxon>Polyphaga</taxon>
        <taxon>Cucujiformia</taxon>
        <taxon>Chrysomeloidea</taxon>
        <taxon>Cerambycidae</taxon>
        <taxon>Lepturinae</taxon>
        <taxon>Rhagiini</taxon>
        <taxon>Rhamnusium</taxon>
    </lineage>
</organism>
<evidence type="ECO:0008006" key="3">
    <source>
        <dbReference type="Google" id="ProtNLM"/>
    </source>
</evidence>
<dbReference type="InterPro" id="IPR029052">
    <property type="entry name" value="Metallo-depent_PP-like"/>
</dbReference>
<evidence type="ECO:0000313" key="2">
    <source>
        <dbReference type="Proteomes" id="UP001162156"/>
    </source>
</evidence>
<evidence type="ECO:0000313" key="1">
    <source>
        <dbReference type="EMBL" id="KAJ8946411.1"/>
    </source>
</evidence>
<sequence>MDCLASLEVRAAGRRAVNTLAGGAMAQNLVILHFNDVYNVEARQSPEPVGGAARFSTAIKSYQHLHPLVLFSGDAFSPSMCKCIFGI</sequence>